<name>A0A6V7X2M2_MELEN</name>
<evidence type="ECO:0000256" key="2">
    <source>
        <dbReference type="ARBA" id="ARBA00024228"/>
    </source>
</evidence>
<dbReference type="PANTHER" id="PTHR31905:SF2">
    <property type="entry name" value="PROTEIN MIX23"/>
    <property type="match status" value="1"/>
</dbReference>
<dbReference type="GO" id="GO:0005758">
    <property type="term" value="C:mitochondrial intermembrane space"/>
    <property type="evidence" value="ECO:0007669"/>
    <property type="project" value="InterPro"/>
</dbReference>
<evidence type="ECO:0000256" key="1">
    <source>
        <dbReference type="ARBA" id="ARBA00024204"/>
    </source>
</evidence>
<protein>
    <recommendedName>
        <fullName evidence="2">Protein MIX23</fullName>
    </recommendedName>
    <alternativeName>
        <fullName evidence="3">Coiled-coil domain-containing protein 58</fullName>
    </alternativeName>
</protein>
<evidence type="ECO:0000256" key="3">
    <source>
        <dbReference type="ARBA" id="ARBA00030733"/>
    </source>
</evidence>
<organism evidence="4 5">
    <name type="scientific">Meloidogyne enterolobii</name>
    <name type="common">Root-knot nematode worm</name>
    <name type="synonym">Meloidogyne mayaguensis</name>
    <dbReference type="NCBI Taxonomy" id="390850"/>
    <lineage>
        <taxon>Eukaryota</taxon>
        <taxon>Metazoa</taxon>
        <taxon>Ecdysozoa</taxon>
        <taxon>Nematoda</taxon>
        <taxon>Chromadorea</taxon>
        <taxon>Rhabditida</taxon>
        <taxon>Tylenchina</taxon>
        <taxon>Tylenchomorpha</taxon>
        <taxon>Tylenchoidea</taxon>
        <taxon>Meloidogynidae</taxon>
        <taxon>Meloidogyninae</taxon>
        <taxon>Meloidogyne</taxon>
    </lineage>
</organism>
<dbReference type="InterPro" id="IPR019171">
    <property type="entry name" value="MIX23"/>
</dbReference>
<accession>A0A6V7X2M2</accession>
<comment type="caution">
    <text evidence="4">The sequence shown here is derived from an EMBL/GenBank/DDBJ whole genome shotgun (WGS) entry which is preliminary data.</text>
</comment>
<dbReference type="EMBL" id="CAJEWN010001042">
    <property type="protein sequence ID" value="CAD2193590.1"/>
    <property type="molecule type" value="Genomic_DNA"/>
</dbReference>
<dbReference type="Pfam" id="PF09774">
    <property type="entry name" value="MIX23"/>
    <property type="match status" value="1"/>
</dbReference>
<proteinExistence type="inferred from homology"/>
<evidence type="ECO:0000313" key="4">
    <source>
        <dbReference type="EMBL" id="CAD2193590.1"/>
    </source>
</evidence>
<dbReference type="AlphaFoldDB" id="A0A6V7X2M2"/>
<dbReference type="OrthoDB" id="5593818at2759"/>
<dbReference type="PANTHER" id="PTHR31905">
    <property type="entry name" value="COILED-COIL DOMAIN-CONTAINING PROTEIN 58"/>
    <property type="match status" value="1"/>
</dbReference>
<dbReference type="Proteomes" id="UP000580250">
    <property type="component" value="Unassembled WGS sequence"/>
</dbReference>
<gene>
    <name evidence="4" type="ORF">MENT_LOCUS46549</name>
</gene>
<comment type="similarity">
    <text evidence="1">Belongs to the MIX23 family.</text>
</comment>
<sequence>MPVTKGVGAGSSTSEYICRDLGEFKKLIDKLRAEEDRIIFKLNCELPTRSFSRQLDKRKICENVHKQLLETRKRREDLLQRCINENRETLLRYRNANKQEEEGAKTVNTSKEEMSAYANLRLLREEASVEEIVRVQADKALTDRCRKELLLP</sequence>
<evidence type="ECO:0000313" key="5">
    <source>
        <dbReference type="Proteomes" id="UP000580250"/>
    </source>
</evidence>
<reference evidence="4 5" key="1">
    <citation type="submission" date="2020-08" db="EMBL/GenBank/DDBJ databases">
        <authorList>
            <person name="Koutsovoulos G."/>
            <person name="Danchin GJ E."/>
        </authorList>
    </citation>
    <scope>NUCLEOTIDE SEQUENCE [LARGE SCALE GENOMIC DNA]</scope>
</reference>